<feature type="chain" id="PRO_5002220605" evidence="1">
    <location>
        <begin position="20"/>
        <end position="142"/>
    </location>
</feature>
<feature type="signal peptide" evidence="1">
    <location>
        <begin position="1"/>
        <end position="19"/>
    </location>
</feature>
<keyword evidence="1" id="KW-0732">Signal</keyword>
<dbReference type="EMBL" id="KN825926">
    <property type="protein sequence ID" value="KIK80818.1"/>
    <property type="molecule type" value="Genomic_DNA"/>
</dbReference>
<evidence type="ECO:0000256" key="1">
    <source>
        <dbReference type="SAM" id="SignalP"/>
    </source>
</evidence>
<evidence type="ECO:0000313" key="3">
    <source>
        <dbReference type="Proteomes" id="UP000054538"/>
    </source>
</evidence>
<gene>
    <name evidence="2" type="ORF">PAXRUDRAFT_36077</name>
</gene>
<dbReference type="Proteomes" id="UP000054538">
    <property type="component" value="Unassembled WGS sequence"/>
</dbReference>
<name>A0A0D0CYV0_9AGAM</name>
<dbReference type="AlphaFoldDB" id="A0A0D0CYV0"/>
<protein>
    <submittedName>
        <fullName evidence="2">Unplaced genomic scaffold scaffold_1104, whole genome shotgun sequence</fullName>
    </submittedName>
</protein>
<keyword evidence="3" id="KW-1185">Reference proteome</keyword>
<dbReference type="HOGENOM" id="CLU_109650_0_0_1"/>
<proteinExistence type="predicted"/>
<reference evidence="2 3" key="1">
    <citation type="submission" date="2014-04" db="EMBL/GenBank/DDBJ databases">
        <authorList>
            <consortium name="DOE Joint Genome Institute"/>
            <person name="Kuo A."/>
            <person name="Kohler A."/>
            <person name="Jargeat P."/>
            <person name="Nagy L.G."/>
            <person name="Floudas D."/>
            <person name="Copeland A."/>
            <person name="Barry K.W."/>
            <person name="Cichocki N."/>
            <person name="Veneault-Fourrey C."/>
            <person name="LaButti K."/>
            <person name="Lindquist E.A."/>
            <person name="Lipzen A."/>
            <person name="Lundell T."/>
            <person name="Morin E."/>
            <person name="Murat C."/>
            <person name="Sun H."/>
            <person name="Tunlid A."/>
            <person name="Henrissat B."/>
            <person name="Grigoriev I.V."/>
            <person name="Hibbett D.S."/>
            <person name="Martin F."/>
            <person name="Nordberg H.P."/>
            <person name="Cantor M.N."/>
            <person name="Hua S.X."/>
        </authorList>
    </citation>
    <scope>NUCLEOTIDE SEQUENCE [LARGE SCALE GENOMIC DNA]</scope>
    <source>
        <strain evidence="2 3">Ve08.2h10</strain>
    </source>
</reference>
<evidence type="ECO:0000313" key="2">
    <source>
        <dbReference type="EMBL" id="KIK80818.1"/>
    </source>
</evidence>
<dbReference type="Pfam" id="PF18758">
    <property type="entry name" value="KDZ"/>
    <property type="match status" value="1"/>
</dbReference>
<dbReference type="InParanoid" id="A0A0D0CYV0"/>
<dbReference type="OrthoDB" id="2665372at2759"/>
<dbReference type="InterPro" id="IPR040521">
    <property type="entry name" value="KDZ"/>
</dbReference>
<organism evidence="2 3">
    <name type="scientific">Paxillus rubicundulus Ve08.2h10</name>
    <dbReference type="NCBI Taxonomy" id="930991"/>
    <lineage>
        <taxon>Eukaryota</taxon>
        <taxon>Fungi</taxon>
        <taxon>Dikarya</taxon>
        <taxon>Basidiomycota</taxon>
        <taxon>Agaricomycotina</taxon>
        <taxon>Agaricomycetes</taxon>
        <taxon>Agaricomycetidae</taxon>
        <taxon>Boletales</taxon>
        <taxon>Paxilineae</taxon>
        <taxon>Paxillaceae</taxon>
        <taxon>Paxillus</taxon>
    </lineage>
</organism>
<reference evidence="3" key="2">
    <citation type="submission" date="2015-01" db="EMBL/GenBank/DDBJ databases">
        <title>Evolutionary Origins and Diversification of the Mycorrhizal Mutualists.</title>
        <authorList>
            <consortium name="DOE Joint Genome Institute"/>
            <consortium name="Mycorrhizal Genomics Consortium"/>
            <person name="Kohler A."/>
            <person name="Kuo A."/>
            <person name="Nagy L.G."/>
            <person name="Floudas D."/>
            <person name="Copeland A."/>
            <person name="Barry K.W."/>
            <person name="Cichocki N."/>
            <person name="Veneault-Fourrey C."/>
            <person name="LaButti K."/>
            <person name="Lindquist E.A."/>
            <person name="Lipzen A."/>
            <person name="Lundell T."/>
            <person name="Morin E."/>
            <person name="Murat C."/>
            <person name="Riley R."/>
            <person name="Ohm R."/>
            <person name="Sun H."/>
            <person name="Tunlid A."/>
            <person name="Henrissat B."/>
            <person name="Grigoriev I.V."/>
            <person name="Hibbett D.S."/>
            <person name="Martin F."/>
        </authorList>
    </citation>
    <scope>NUCLEOTIDE SEQUENCE [LARGE SCALE GENOMIC DNA]</scope>
    <source>
        <strain evidence="3">Ve08.2h10</strain>
    </source>
</reference>
<sequence length="142" mass="16409">MGLSYDCILTLLSSQFLWAFDVYLKIIHDIEQCICKALEHNTKDWQLLNLDFDWLVFIDGNNSLKAKCPLTIFDHLLSIYGANGCCAYDIKCAFSKTVKNSVLGLKAHTLKLHFMVGAFHSHAHNWKCQIDWHLMYIKGVKW</sequence>
<accession>A0A0D0CYV0</accession>